<keyword evidence="3" id="KW-1185">Reference proteome</keyword>
<name>A0ABR0N4H0_GOSAR</name>
<reference evidence="2 3" key="1">
    <citation type="submission" date="2023-03" db="EMBL/GenBank/DDBJ databases">
        <title>WGS of Gossypium arboreum.</title>
        <authorList>
            <person name="Yu D."/>
        </authorList>
    </citation>
    <scope>NUCLEOTIDE SEQUENCE [LARGE SCALE GENOMIC DNA]</scope>
    <source>
        <tissue evidence="2">Leaf</tissue>
    </source>
</reference>
<accession>A0ABR0N4H0</accession>
<dbReference type="Proteomes" id="UP001358586">
    <property type="component" value="Chromosome 11"/>
</dbReference>
<evidence type="ECO:0000256" key="1">
    <source>
        <dbReference type="SAM" id="MobiDB-lite"/>
    </source>
</evidence>
<dbReference type="EMBL" id="JARKNE010000011">
    <property type="protein sequence ID" value="KAK5785467.1"/>
    <property type="molecule type" value="Genomic_DNA"/>
</dbReference>
<protein>
    <recommendedName>
        <fullName evidence="4">MULE transposase domain-containing protein</fullName>
    </recommendedName>
</protein>
<proteinExistence type="predicted"/>
<organism evidence="2 3">
    <name type="scientific">Gossypium arboreum</name>
    <name type="common">Tree cotton</name>
    <name type="synonym">Gossypium nanking</name>
    <dbReference type="NCBI Taxonomy" id="29729"/>
    <lineage>
        <taxon>Eukaryota</taxon>
        <taxon>Viridiplantae</taxon>
        <taxon>Streptophyta</taxon>
        <taxon>Embryophyta</taxon>
        <taxon>Tracheophyta</taxon>
        <taxon>Spermatophyta</taxon>
        <taxon>Magnoliopsida</taxon>
        <taxon>eudicotyledons</taxon>
        <taxon>Gunneridae</taxon>
        <taxon>Pentapetalae</taxon>
        <taxon>rosids</taxon>
        <taxon>malvids</taxon>
        <taxon>Malvales</taxon>
        <taxon>Malvaceae</taxon>
        <taxon>Malvoideae</taxon>
        <taxon>Gossypium</taxon>
    </lineage>
</organism>
<feature type="compositionally biased region" description="Acidic residues" evidence="1">
    <location>
        <begin position="15"/>
        <end position="25"/>
    </location>
</feature>
<evidence type="ECO:0000313" key="3">
    <source>
        <dbReference type="Proteomes" id="UP001358586"/>
    </source>
</evidence>
<gene>
    <name evidence="2" type="ORF">PVK06_040057</name>
</gene>
<dbReference type="PANTHER" id="PTHR31973:SF195">
    <property type="entry name" value="MUDR FAMILY TRANSPOSASE"/>
    <property type="match status" value="1"/>
</dbReference>
<evidence type="ECO:0008006" key="4">
    <source>
        <dbReference type="Google" id="ProtNLM"/>
    </source>
</evidence>
<comment type="caution">
    <text evidence="2">The sequence shown here is derived from an EMBL/GenBank/DDBJ whole genome shotgun (WGS) entry which is preliminary data.</text>
</comment>
<evidence type="ECO:0000313" key="2">
    <source>
        <dbReference type="EMBL" id="KAK5785467.1"/>
    </source>
</evidence>
<sequence length="233" mass="26408">MMSTSDGTSYVVDDGGLDDEFDVDPSQEPGPDGAEVVLFFEPKPVLSEPEDVEGDEALEFLDLLCRRRDRTNVSQDHPKMDSGILASLILPMVKADPRIFVSVLIANIRSQLRYMSSYRKAWIAKQKALKKMYSGWDTSYNEVWQWCQVLERYVSGCITGLETVPAYYNDRLLRGCQVYTYRLLLVVAQDGGGRILSIGFAITPGESVDDWDFFLSWLRIHVCPQPDIYVISD</sequence>
<feature type="region of interest" description="Disordered" evidence="1">
    <location>
        <begin position="1"/>
        <end position="34"/>
    </location>
</feature>
<dbReference type="PANTHER" id="PTHR31973">
    <property type="entry name" value="POLYPROTEIN, PUTATIVE-RELATED"/>
    <property type="match status" value="1"/>
</dbReference>